<dbReference type="Gene3D" id="3.40.190.10">
    <property type="entry name" value="Periplasmic binding protein-like II"/>
    <property type="match status" value="2"/>
</dbReference>
<keyword evidence="7" id="KW-1185">Reference proteome</keyword>
<dbReference type="Pfam" id="PF00126">
    <property type="entry name" value="HTH_1"/>
    <property type="match status" value="1"/>
</dbReference>
<dbReference type="PANTHER" id="PTHR30126">
    <property type="entry name" value="HTH-TYPE TRANSCRIPTIONAL REGULATOR"/>
    <property type="match status" value="1"/>
</dbReference>
<feature type="domain" description="HTH lysR-type" evidence="5">
    <location>
        <begin position="1"/>
        <end position="55"/>
    </location>
</feature>
<dbReference type="PROSITE" id="PS50931">
    <property type="entry name" value="HTH_LYSR"/>
    <property type="match status" value="1"/>
</dbReference>
<organism evidence="6 7">
    <name type="scientific">Paenibacillus baimaensis</name>
    <dbReference type="NCBI Taxonomy" id="2982185"/>
    <lineage>
        <taxon>Bacteria</taxon>
        <taxon>Bacillati</taxon>
        <taxon>Bacillota</taxon>
        <taxon>Bacilli</taxon>
        <taxon>Bacillales</taxon>
        <taxon>Paenibacillaceae</taxon>
        <taxon>Paenibacillus</taxon>
    </lineage>
</organism>
<sequence>MDLHSLVTVVREKSISKASRVLHLSQPALTIRLQKLEQELGFVILERTRSGVYLTKNGASIMHHAAKAIQQMNAMRDFEDNSTLINRIKLLHPEQNDTEGLSSNDDNLKIGIANPLGSTMFKPIFHKLYSFDPELRYHMLSDSNEVILDLLSLGDIDLGIVPYFEKREGLESIPILCDEMLLLGPKDDNVPDSGQLDYMNTLLQKTFFAFYSNQPLRTIINEVMLKLLGNIPKDLRKINDTGIILQMISNGLGYTIFPSSFIYDTMDFFKSLYPSGVLPSILRHESVPFQIQRLGKEFPSRTIQLIYPASSPYRKTIQFAIEAL</sequence>
<keyword evidence="2" id="KW-0805">Transcription regulation</keyword>
<dbReference type="InterPro" id="IPR005119">
    <property type="entry name" value="LysR_subst-bd"/>
</dbReference>
<dbReference type="SUPFAM" id="SSF53850">
    <property type="entry name" value="Periplasmic binding protein-like II"/>
    <property type="match status" value="1"/>
</dbReference>
<dbReference type="InterPro" id="IPR000847">
    <property type="entry name" value="LysR_HTH_N"/>
</dbReference>
<name>A0ABT2UC69_9BACL</name>
<dbReference type="PRINTS" id="PR00039">
    <property type="entry name" value="HTHLYSR"/>
</dbReference>
<protein>
    <submittedName>
        <fullName evidence="6">LysR family transcriptional regulator</fullName>
    </submittedName>
</protein>
<dbReference type="SUPFAM" id="SSF46785">
    <property type="entry name" value="Winged helix' DNA-binding domain"/>
    <property type="match status" value="1"/>
</dbReference>
<evidence type="ECO:0000313" key="6">
    <source>
        <dbReference type="EMBL" id="MCU6792187.1"/>
    </source>
</evidence>
<dbReference type="CDD" id="cd05466">
    <property type="entry name" value="PBP2_LTTR_substrate"/>
    <property type="match status" value="1"/>
</dbReference>
<evidence type="ECO:0000259" key="5">
    <source>
        <dbReference type="PROSITE" id="PS50931"/>
    </source>
</evidence>
<dbReference type="Pfam" id="PF03466">
    <property type="entry name" value="LysR_substrate"/>
    <property type="match status" value="1"/>
</dbReference>
<evidence type="ECO:0000256" key="3">
    <source>
        <dbReference type="ARBA" id="ARBA00023125"/>
    </source>
</evidence>
<dbReference type="EMBL" id="JAOQIO010000022">
    <property type="protein sequence ID" value="MCU6792187.1"/>
    <property type="molecule type" value="Genomic_DNA"/>
</dbReference>
<evidence type="ECO:0000256" key="2">
    <source>
        <dbReference type="ARBA" id="ARBA00023015"/>
    </source>
</evidence>
<keyword evidence="3" id="KW-0238">DNA-binding</keyword>
<dbReference type="InterPro" id="IPR036388">
    <property type="entry name" value="WH-like_DNA-bd_sf"/>
</dbReference>
<dbReference type="Gene3D" id="1.10.10.10">
    <property type="entry name" value="Winged helix-like DNA-binding domain superfamily/Winged helix DNA-binding domain"/>
    <property type="match status" value="1"/>
</dbReference>
<keyword evidence="4" id="KW-0804">Transcription</keyword>
<evidence type="ECO:0000313" key="7">
    <source>
        <dbReference type="Proteomes" id="UP001652445"/>
    </source>
</evidence>
<accession>A0ABT2UC69</accession>
<proteinExistence type="inferred from homology"/>
<evidence type="ECO:0000256" key="1">
    <source>
        <dbReference type="ARBA" id="ARBA00009437"/>
    </source>
</evidence>
<dbReference type="Proteomes" id="UP001652445">
    <property type="component" value="Unassembled WGS sequence"/>
</dbReference>
<evidence type="ECO:0000256" key="4">
    <source>
        <dbReference type="ARBA" id="ARBA00023163"/>
    </source>
</evidence>
<comment type="caution">
    <text evidence="6">The sequence shown here is derived from an EMBL/GenBank/DDBJ whole genome shotgun (WGS) entry which is preliminary data.</text>
</comment>
<gene>
    <name evidence="6" type="ORF">OB236_08615</name>
</gene>
<comment type="similarity">
    <text evidence="1">Belongs to the LysR transcriptional regulatory family.</text>
</comment>
<dbReference type="PANTHER" id="PTHR30126:SF40">
    <property type="entry name" value="HTH-TYPE TRANSCRIPTIONAL REGULATOR GLTR"/>
    <property type="match status" value="1"/>
</dbReference>
<reference evidence="6 7" key="1">
    <citation type="submission" date="2022-09" db="EMBL/GenBank/DDBJ databases">
        <authorList>
            <person name="Han X.L."/>
            <person name="Wang Q."/>
            <person name="Lu T."/>
        </authorList>
    </citation>
    <scope>NUCLEOTIDE SEQUENCE [LARGE SCALE GENOMIC DNA]</scope>
    <source>
        <strain evidence="6 7">WQ 127069</strain>
    </source>
</reference>
<dbReference type="InterPro" id="IPR036390">
    <property type="entry name" value="WH_DNA-bd_sf"/>
</dbReference>